<sequence length="97" mass="9927">MTVLALEPGHVPLATWRAILHGADAALAEGWRGPVERAAATVAAIVEKGAPVYGINTGFGKLASVRIDAVDLETLQRNIVLSHAAGTGEACPRASCG</sequence>
<keyword evidence="1" id="KW-0456">Lyase</keyword>
<dbReference type="GO" id="GO:0004397">
    <property type="term" value="F:histidine ammonia-lyase activity"/>
    <property type="evidence" value="ECO:0007669"/>
    <property type="project" value="UniProtKB-EC"/>
</dbReference>
<evidence type="ECO:0000313" key="1">
    <source>
        <dbReference type="EMBL" id="ODN72391.1"/>
    </source>
</evidence>
<dbReference type="Proteomes" id="UP000094622">
    <property type="component" value="Unassembled WGS sequence"/>
</dbReference>
<name>A0A1E3HA85_9HYPH</name>
<dbReference type="InterPro" id="IPR024083">
    <property type="entry name" value="Fumarase/histidase_N"/>
</dbReference>
<dbReference type="EMBL" id="MCRJ01000003">
    <property type="protein sequence ID" value="ODN72391.1"/>
    <property type="molecule type" value="Genomic_DNA"/>
</dbReference>
<dbReference type="EC" id="4.3.1.3" evidence="1"/>
<keyword evidence="2" id="KW-1185">Reference proteome</keyword>
<dbReference type="InterPro" id="IPR008948">
    <property type="entry name" value="L-Aspartase-like"/>
</dbReference>
<reference evidence="1 2" key="1">
    <citation type="submission" date="2016-07" db="EMBL/GenBank/DDBJ databases">
        <title>Draft Genome Sequence of Methylobrevis pamukkalensis PK2.</title>
        <authorList>
            <person name="Vasilenko O.V."/>
            <person name="Doronina N.V."/>
            <person name="Shmareva M.N."/>
            <person name="Tarlachkov S.V."/>
            <person name="Mustakhimov I."/>
            <person name="Trotsenko Y.A."/>
        </authorList>
    </citation>
    <scope>NUCLEOTIDE SEQUENCE [LARGE SCALE GENOMIC DNA]</scope>
    <source>
        <strain evidence="1 2">PK2</strain>
    </source>
</reference>
<dbReference type="PATRIC" id="fig|1439726.3.peg.334"/>
<comment type="caution">
    <text evidence="1">The sequence shown here is derived from an EMBL/GenBank/DDBJ whole genome shotgun (WGS) entry which is preliminary data.</text>
</comment>
<dbReference type="InterPro" id="IPR001106">
    <property type="entry name" value="Aromatic_Lyase"/>
</dbReference>
<accession>A0A1E3HA85</accession>
<dbReference type="Gene3D" id="1.10.275.10">
    <property type="entry name" value="Fumarase/aspartase (N-terminal domain)"/>
    <property type="match status" value="1"/>
</dbReference>
<protein>
    <submittedName>
        <fullName evidence="1">Histidine ammonia-lyase</fullName>
        <ecNumber evidence="1">4.3.1.3</ecNumber>
    </submittedName>
</protein>
<evidence type="ECO:0000313" key="2">
    <source>
        <dbReference type="Proteomes" id="UP000094622"/>
    </source>
</evidence>
<dbReference type="Pfam" id="PF00221">
    <property type="entry name" value="Lyase_aromatic"/>
    <property type="match status" value="1"/>
</dbReference>
<proteinExistence type="predicted"/>
<organism evidence="1 2">
    <name type="scientific">Methylobrevis pamukkalensis</name>
    <dbReference type="NCBI Taxonomy" id="1439726"/>
    <lineage>
        <taxon>Bacteria</taxon>
        <taxon>Pseudomonadati</taxon>
        <taxon>Pseudomonadota</taxon>
        <taxon>Alphaproteobacteria</taxon>
        <taxon>Hyphomicrobiales</taxon>
        <taxon>Pleomorphomonadaceae</taxon>
        <taxon>Methylobrevis</taxon>
    </lineage>
</organism>
<gene>
    <name evidence="1" type="primary">hutH_1</name>
    <name evidence="1" type="ORF">A6302_00318</name>
</gene>
<dbReference type="AlphaFoldDB" id="A0A1E3HA85"/>
<dbReference type="SUPFAM" id="SSF48557">
    <property type="entry name" value="L-aspartase-like"/>
    <property type="match status" value="1"/>
</dbReference>